<comment type="similarity">
    <text evidence="2">Belongs to the ABC transporter superfamily.</text>
</comment>
<gene>
    <name evidence="12" type="ORF">JF290_09605</name>
</gene>
<dbReference type="SMART" id="SM00382">
    <property type="entry name" value="AAA"/>
    <property type="match status" value="1"/>
</dbReference>
<evidence type="ECO:0000256" key="10">
    <source>
        <dbReference type="ARBA" id="ARBA00023136"/>
    </source>
</evidence>
<dbReference type="GO" id="GO:0005886">
    <property type="term" value="C:plasma membrane"/>
    <property type="evidence" value="ECO:0007669"/>
    <property type="project" value="UniProtKB-SubCell"/>
</dbReference>
<dbReference type="Pfam" id="PF00005">
    <property type="entry name" value="ABC_tran"/>
    <property type="match status" value="1"/>
</dbReference>
<dbReference type="FunFam" id="3.40.50.300:FF:000134">
    <property type="entry name" value="Iron-enterobactin ABC transporter ATP-binding protein"/>
    <property type="match status" value="1"/>
</dbReference>
<name>A0A8J7J9W7_9RHOB</name>
<dbReference type="InterPro" id="IPR051535">
    <property type="entry name" value="Siderophore_ABC-ATPase"/>
</dbReference>
<keyword evidence="10" id="KW-0472">Membrane</keyword>
<proteinExistence type="inferred from homology"/>
<evidence type="ECO:0000313" key="12">
    <source>
        <dbReference type="EMBL" id="MBJ6371783.1"/>
    </source>
</evidence>
<dbReference type="InterPro" id="IPR003439">
    <property type="entry name" value="ABC_transporter-like_ATP-bd"/>
</dbReference>
<dbReference type="AlphaFoldDB" id="A0A8J7J9W7"/>
<keyword evidence="8" id="KW-0408">Iron</keyword>
<accession>A0A8J7J9W7</accession>
<evidence type="ECO:0000256" key="1">
    <source>
        <dbReference type="ARBA" id="ARBA00004202"/>
    </source>
</evidence>
<dbReference type="Gene3D" id="3.40.50.300">
    <property type="entry name" value="P-loop containing nucleotide triphosphate hydrolases"/>
    <property type="match status" value="1"/>
</dbReference>
<protein>
    <submittedName>
        <fullName evidence="12">ATP-binding cassette domain-containing protein</fullName>
    </submittedName>
</protein>
<comment type="subcellular location">
    <subcellularLocation>
        <location evidence="1">Cell membrane</location>
        <topology evidence="1">Peripheral membrane protein</topology>
    </subcellularLocation>
</comment>
<comment type="caution">
    <text evidence="12">The sequence shown here is derived from an EMBL/GenBank/DDBJ whole genome shotgun (WGS) entry which is preliminary data.</text>
</comment>
<evidence type="ECO:0000256" key="6">
    <source>
        <dbReference type="ARBA" id="ARBA00022741"/>
    </source>
</evidence>
<dbReference type="PANTHER" id="PTHR42771:SF3">
    <property type="entry name" value="PETROBACTIN IMPORT ATP-BINDING PROTEIN YCLP"/>
    <property type="match status" value="1"/>
</dbReference>
<dbReference type="EMBL" id="JAELVR010000005">
    <property type="protein sequence ID" value="MBJ6371783.1"/>
    <property type="molecule type" value="Genomic_DNA"/>
</dbReference>
<keyword evidence="3" id="KW-0813">Transport</keyword>
<keyword evidence="4" id="KW-1003">Cell membrane</keyword>
<evidence type="ECO:0000313" key="13">
    <source>
        <dbReference type="Proteomes" id="UP000619079"/>
    </source>
</evidence>
<dbReference type="GO" id="GO:0005524">
    <property type="term" value="F:ATP binding"/>
    <property type="evidence" value="ECO:0007669"/>
    <property type="project" value="UniProtKB-KW"/>
</dbReference>
<keyword evidence="5" id="KW-0410">Iron transport</keyword>
<sequence length="250" mass="26880">MISIRGVSHSIGGGRILQDIDLELPRGGVTALIGPNGAGKSTLLSLVARLQKLKTGRIRVDDLEIGACPDATLARVLAIMPQSSVVSARLRVGEAVLMGRYPWHRGRPGRQDHEIVAQTLGLFSLTSLADRFLDEISGGQRQRTLVAMAHAQSTDYLLLDEPLNNLDIAASRHLMRLLREMADEGGKSVVIVLHDINYAAAFADRVVVMRSGRIVADGAPSTVISPALMTDVFATDARIHCVDGRPVVLV</sequence>
<evidence type="ECO:0000256" key="3">
    <source>
        <dbReference type="ARBA" id="ARBA00022448"/>
    </source>
</evidence>
<dbReference type="InterPro" id="IPR027417">
    <property type="entry name" value="P-loop_NTPase"/>
</dbReference>
<dbReference type="PROSITE" id="PS50893">
    <property type="entry name" value="ABC_TRANSPORTER_2"/>
    <property type="match status" value="1"/>
</dbReference>
<evidence type="ECO:0000256" key="4">
    <source>
        <dbReference type="ARBA" id="ARBA00022475"/>
    </source>
</evidence>
<keyword evidence="6" id="KW-0547">Nucleotide-binding</keyword>
<dbReference type="InterPro" id="IPR003593">
    <property type="entry name" value="AAA+_ATPase"/>
</dbReference>
<dbReference type="PANTHER" id="PTHR42771">
    <property type="entry name" value="IRON(3+)-HYDROXAMATE IMPORT ATP-BINDING PROTEIN FHUC"/>
    <property type="match status" value="1"/>
</dbReference>
<dbReference type="Proteomes" id="UP000619079">
    <property type="component" value="Unassembled WGS sequence"/>
</dbReference>
<evidence type="ECO:0000256" key="8">
    <source>
        <dbReference type="ARBA" id="ARBA00023004"/>
    </source>
</evidence>
<keyword evidence="9" id="KW-0406">Ion transport</keyword>
<dbReference type="SUPFAM" id="SSF52540">
    <property type="entry name" value="P-loop containing nucleoside triphosphate hydrolases"/>
    <property type="match status" value="1"/>
</dbReference>
<dbReference type="CDD" id="cd03214">
    <property type="entry name" value="ABC_Iron-Siderophores_B12_Hemin"/>
    <property type="match status" value="1"/>
</dbReference>
<feature type="domain" description="ABC transporter" evidence="11">
    <location>
        <begin position="2"/>
        <end position="236"/>
    </location>
</feature>
<evidence type="ECO:0000256" key="9">
    <source>
        <dbReference type="ARBA" id="ARBA00023065"/>
    </source>
</evidence>
<keyword evidence="7 12" id="KW-0067">ATP-binding</keyword>
<keyword evidence="13" id="KW-1185">Reference proteome</keyword>
<evidence type="ECO:0000256" key="2">
    <source>
        <dbReference type="ARBA" id="ARBA00005417"/>
    </source>
</evidence>
<organism evidence="12 13">
    <name type="scientific">Sedimentitalea arenosa</name>
    <dbReference type="NCBI Taxonomy" id="2798803"/>
    <lineage>
        <taxon>Bacteria</taxon>
        <taxon>Pseudomonadati</taxon>
        <taxon>Pseudomonadota</taxon>
        <taxon>Alphaproteobacteria</taxon>
        <taxon>Rhodobacterales</taxon>
        <taxon>Paracoccaceae</taxon>
        <taxon>Sedimentitalea</taxon>
    </lineage>
</organism>
<evidence type="ECO:0000256" key="5">
    <source>
        <dbReference type="ARBA" id="ARBA00022496"/>
    </source>
</evidence>
<dbReference type="GO" id="GO:0016887">
    <property type="term" value="F:ATP hydrolysis activity"/>
    <property type="evidence" value="ECO:0007669"/>
    <property type="project" value="InterPro"/>
</dbReference>
<dbReference type="GO" id="GO:0006826">
    <property type="term" value="P:iron ion transport"/>
    <property type="evidence" value="ECO:0007669"/>
    <property type="project" value="UniProtKB-KW"/>
</dbReference>
<evidence type="ECO:0000259" key="11">
    <source>
        <dbReference type="PROSITE" id="PS50893"/>
    </source>
</evidence>
<reference evidence="12" key="1">
    <citation type="submission" date="2020-12" db="EMBL/GenBank/DDBJ databases">
        <title>Sedimentitalea sp. nov., isolated from sand in Incheon.</title>
        <authorList>
            <person name="Kim W."/>
        </authorList>
    </citation>
    <scope>NUCLEOTIDE SEQUENCE</scope>
    <source>
        <strain evidence="12">CAU 1593</strain>
    </source>
</reference>
<evidence type="ECO:0000256" key="7">
    <source>
        <dbReference type="ARBA" id="ARBA00022840"/>
    </source>
</evidence>